<proteinExistence type="predicted"/>
<dbReference type="Proteomes" id="UP001157161">
    <property type="component" value="Unassembled WGS sequence"/>
</dbReference>
<comment type="caution">
    <text evidence="1">The sequence shown here is derived from an EMBL/GenBank/DDBJ whole genome shotgun (WGS) entry which is preliminary data.</text>
</comment>
<accession>A0AA37XEL0</accession>
<reference evidence="1" key="1">
    <citation type="journal article" date="2014" name="Int. J. Syst. Evol. Microbiol.">
        <title>Complete genome sequence of Corynebacterium casei LMG S-19264T (=DSM 44701T), isolated from a smear-ripened cheese.</title>
        <authorList>
            <consortium name="US DOE Joint Genome Institute (JGI-PGF)"/>
            <person name="Walter F."/>
            <person name="Albersmeier A."/>
            <person name="Kalinowski J."/>
            <person name="Ruckert C."/>
        </authorList>
    </citation>
    <scope>NUCLEOTIDE SEQUENCE</scope>
    <source>
        <strain evidence="1">NBRC 112290</strain>
    </source>
</reference>
<sequence>MPDYTPDQLEALAHEKADIEKHLAGLGDRLTEIDAIFKGLGEGAHAAGIFKVKVTTPKPSMLVKPALVQTHYPFADHPTLYKVQPDTAKINAAIELGVVDPELVKTPSRPSTKVEVV</sequence>
<reference evidence="1" key="2">
    <citation type="submission" date="2023-02" db="EMBL/GenBank/DDBJ databases">
        <authorList>
            <person name="Sun Q."/>
            <person name="Mori K."/>
        </authorList>
    </citation>
    <scope>NUCLEOTIDE SEQUENCE</scope>
    <source>
        <strain evidence="1">NBRC 112290</strain>
    </source>
</reference>
<dbReference type="EMBL" id="BSUM01000001">
    <property type="protein sequence ID" value="GMA31575.1"/>
    <property type="molecule type" value="Genomic_DNA"/>
</dbReference>
<gene>
    <name evidence="1" type="ORF">GCM10025875_15670</name>
</gene>
<name>A0AA37XEL0_9MICO</name>
<protein>
    <submittedName>
        <fullName evidence="1">Uncharacterized protein</fullName>
    </submittedName>
</protein>
<dbReference type="AlphaFoldDB" id="A0AA37XEL0"/>
<keyword evidence="2" id="KW-1185">Reference proteome</keyword>
<evidence type="ECO:0000313" key="1">
    <source>
        <dbReference type="EMBL" id="GMA31575.1"/>
    </source>
</evidence>
<evidence type="ECO:0000313" key="2">
    <source>
        <dbReference type="Proteomes" id="UP001157161"/>
    </source>
</evidence>
<organism evidence="1 2">
    <name type="scientific">Litorihabitans aurantiacus</name>
    <dbReference type="NCBI Taxonomy" id="1930061"/>
    <lineage>
        <taxon>Bacteria</taxon>
        <taxon>Bacillati</taxon>
        <taxon>Actinomycetota</taxon>
        <taxon>Actinomycetes</taxon>
        <taxon>Micrococcales</taxon>
        <taxon>Beutenbergiaceae</taxon>
        <taxon>Litorihabitans</taxon>
    </lineage>
</organism>
<dbReference type="RefSeq" id="WP_284250373.1">
    <property type="nucleotide sequence ID" value="NZ_BSUM01000001.1"/>
</dbReference>